<proteinExistence type="predicted"/>
<keyword evidence="9" id="KW-0723">Serine/threonine-protein kinase</keyword>
<feature type="transmembrane region" description="Helical" evidence="7">
    <location>
        <begin position="553"/>
        <end position="575"/>
    </location>
</feature>
<evidence type="ECO:0000259" key="8">
    <source>
        <dbReference type="PROSITE" id="PS50011"/>
    </source>
</evidence>
<reference evidence="9 10" key="1">
    <citation type="submission" date="2018-08" db="EMBL/GenBank/DDBJ databases">
        <title>Whole genome sequence analysis of Dermacoccus abyssi bacteria isolated from Deep Mariana trench Micromonospora spp reveals genes involved in the environmental adaptation and production of secondary metabolites.</title>
        <authorList>
            <person name="Abdel-Mageed W.M."/>
            <person name="Lehri B."/>
            <person name="Nouioui I."/>
            <person name="Goodfellow I."/>
            <person name="Jaspars M."/>
            <person name="Karlyshev A."/>
        </authorList>
    </citation>
    <scope>NUCLEOTIDE SEQUENCE [LARGE SCALE GENOMIC DNA]</scope>
    <source>
        <strain evidence="9 10">MT1.1</strain>
    </source>
</reference>
<evidence type="ECO:0000256" key="4">
    <source>
        <dbReference type="ARBA" id="ARBA00022840"/>
    </source>
</evidence>
<comment type="caution">
    <text evidence="9">The sequence shown here is derived from an EMBL/GenBank/DDBJ whole genome shotgun (WGS) entry which is preliminary data.</text>
</comment>
<evidence type="ECO:0000256" key="7">
    <source>
        <dbReference type="SAM" id="Phobius"/>
    </source>
</evidence>
<keyword evidence="7" id="KW-0812">Transmembrane</keyword>
<feature type="region of interest" description="Disordered" evidence="6">
    <location>
        <begin position="357"/>
        <end position="475"/>
    </location>
</feature>
<feature type="transmembrane region" description="Helical" evidence="7">
    <location>
        <begin position="587"/>
        <end position="606"/>
    </location>
</feature>
<dbReference type="PROSITE" id="PS00107">
    <property type="entry name" value="PROTEIN_KINASE_ATP"/>
    <property type="match status" value="1"/>
</dbReference>
<dbReference type="PROSITE" id="PS50011">
    <property type="entry name" value="PROTEIN_KINASE_DOM"/>
    <property type="match status" value="1"/>
</dbReference>
<evidence type="ECO:0000256" key="3">
    <source>
        <dbReference type="ARBA" id="ARBA00022777"/>
    </source>
</evidence>
<evidence type="ECO:0000256" key="2">
    <source>
        <dbReference type="ARBA" id="ARBA00022741"/>
    </source>
</evidence>
<feature type="region of interest" description="Disordered" evidence="6">
    <location>
        <begin position="1"/>
        <end position="95"/>
    </location>
</feature>
<evidence type="ECO:0000313" key="9">
    <source>
        <dbReference type="EMBL" id="RHW45728.1"/>
    </source>
</evidence>
<feature type="transmembrane region" description="Helical" evidence="7">
    <location>
        <begin position="485"/>
        <end position="509"/>
    </location>
</feature>
<dbReference type="PANTHER" id="PTHR43289:SF34">
    <property type="entry name" value="SERINE_THREONINE-PROTEIN KINASE YBDM-RELATED"/>
    <property type="match status" value="1"/>
</dbReference>
<feature type="compositionally biased region" description="Basic and acidic residues" evidence="6">
    <location>
        <begin position="73"/>
        <end position="95"/>
    </location>
</feature>
<keyword evidence="4 5" id="KW-0067">ATP-binding</keyword>
<dbReference type="Gene3D" id="1.10.510.10">
    <property type="entry name" value="Transferase(Phosphotransferase) domain 1"/>
    <property type="match status" value="1"/>
</dbReference>
<keyword evidence="3 9" id="KW-0418">Kinase</keyword>
<feature type="compositionally biased region" description="Low complexity" evidence="6">
    <location>
        <begin position="395"/>
        <end position="435"/>
    </location>
</feature>
<dbReference type="InterPro" id="IPR000719">
    <property type="entry name" value="Prot_kinase_dom"/>
</dbReference>
<dbReference type="Gene3D" id="3.30.200.20">
    <property type="entry name" value="Phosphorylase Kinase, domain 1"/>
    <property type="match status" value="1"/>
</dbReference>
<dbReference type="SMART" id="SM00220">
    <property type="entry name" value="S_TKc"/>
    <property type="match status" value="1"/>
</dbReference>
<dbReference type="GO" id="GO:0004674">
    <property type="term" value="F:protein serine/threonine kinase activity"/>
    <property type="evidence" value="ECO:0007669"/>
    <property type="project" value="UniProtKB-KW"/>
</dbReference>
<dbReference type="Proteomes" id="UP000285376">
    <property type="component" value="Unassembled WGS sequence"/>
</dbReference>
<keyword evidence="7" id="KW-0472">Membrane</keyword>
<feature type="domain" description="Protein kinase" evidence="8">
    <location>
        <begin position="99"/>
        <end position="353"/>
    </location>
</feature>
<dbReference type="AlphaFoldDB" id="A0A417Z4U3"/>
<feature type="compositionally biased region" description="Low complexity" evidence="6">
    <location>
        <begin position="358"/>
        <end position="379"/>
    </location>
</feature>
<gene>
    <name evidence="9" type="ORF">D1832_08490</name>
</gene>
<name>A0A417Z4U3_9MICO</name>
<dbReference type="GO" id="GO:0005524">
    <property type="term" value="F:ATP binding"/>
    <property type="evidence" value="ECO:0007669"/>
    <property type="project" value="UniProtKB-UniRule"/>
</dbReference>
<dbReference type="PROSITE" id="PS00108">
    <property type="entry name" value="PROTEIN_KINASE_ST"/>
    <property type="match status" value="1"/>
</dbReference>
<dbReference type="InterPro" id="IPR017441">
    <property type="entry name" value="Protein_kinase_ATP_BS"/>
</dbReference>
<feature type="compositionally biased region" description="Polar residues" evidence="6">
    <location>
        <begin position="436"/>
        <end position="449"/>
    </location>
</feature>
<keyword evidence="7" id="KW-1133">Transmembrane helix</keyword>
<evidence type="ECO:0000313" key="10">
    <source>
        <dbReference type="Proteomes" id="UP000285376"/>
    </source>
</evidence>
<dbReference type="InterPro" id="IPR008271">
    <property type="entry name" value="Ser/Thr_kinase_AS"/>
</dbReference>
<dbReference type="Pfam" id="PF00069">
    <property type="entry name" value="Pkinase"/>
    <property type="match status" value="1"/>
</dbReference>
<sequence>MTNGLPPRDTGTPIQRKFKEAPYGGVMTPLDNAGDARRGGHRLPRPRRAEADESTQRTTWGAAADGDATRAAPPRDRDDEATRVSSRRPEGNDRMVGRFELAEKIGEGGMGVVYRAIDTADPRRREVAVKVLRPHIAYDPDARTRLAREVDTLERVHHPNVAAVITADPHGERPYIATEYVPGDPLDKVVDERGPLGAEEMADLGRSLAEAIRAIHAAGVVHRDLKPSNVLMVGRRPVLIDFGIAHIADDARLTSTGLVMGTPGYLSPELVEGAPVSTSTDWWGWAATLAFAAQGEPPFGRGPMPAVLDRVTRGQANLTGVDARLRPLLAAALSPVPGERPSAREVVEQMERYARGEPTTVVPVRSPAPSTPAPASTSVMPVVDATRVAPVSERPASQRQQQAPQGAGAYGQFGQPNGQHQQMPPGAQGQQARPMSPQQNPYGAPQQTGARPYGPGAAIKAQSRPGEHDPRINLPPRSGTLQAMFLLWVGVTALVPVVGLVLLIVWNVAARFSDSTITQTVLRRYEAGRRKSDGAVAVASSPWHLLRALVSTLAALVLPSLVFACVGSLVAIGWAMVRGDGVARAWWALPIVAGAVAGQWTMWRGAGSVGYRRGSRSVVRALVPESAGRIVAPALAGLGLFMLVGSFMQGGDISWVPLTGGITDPLAEYLPASGLGN</sequence>
<keyword evidence="2 5" id="KW-0547">Nucleotide-binding</keyword>
<dbReference type="CDD" id="cd14014">
    <property type="entry name" value="STKc_PknB_like"/>
    <property type="match status" value="1"/>
</dbReference>
<dbReference type="InterPro" id="IPR011009">
    <property type="entry name" value="Kinase-like_dom_sf"/>
</dbReference>
<dbReference type="SUPFAM" id="SSF56112">
    <property type="entry name" value="Protein kinase-like (PK-like)"/>
    <property type="match status" value="1"/>
</dbReference>
<protein>
    <submittedName>
        <fullName evidence="9">Serine/threonine protein kinase</fullName>
    </submittedName>
</protein>
<dbReference type="EMBL" id="QWLM01000008">
    <property type="protein sequence ID" value="RHW45728.1"/>
    <property type="molecule type" value="Genomic_DNA"/>
</dbReference>
<dbReference type="PANTHER" id="PTHR43289">
    <property type="entry name" value="MITOGEN-ACTIVATED PROTEIN KINASE KINASE KINASE 20-RELATED"/>
    <property type="match status" value="1"/>
</dbReference>
<feature type="compositionally biased region" description="Low complexity" evidence="6">
    <location>
        <begin position="57"/>
        <end position="72"/>
    </location>
</feature>
<evidence type="ECO:0000256" key="5">
    <source>
        <dbReference type="PROSITE-ProRule" id="PRU10141"/>
    </source>
</evidence>
<feature type="transmembrane region" description="Helical" evidence="7">
    <location>
        <begin position="627"/>
        <end position="648"/>
    </location>
</feature>
<organism evidence="9 10">
    <name type="scientific">Dermacoccus abyssi</name>
    <dbReference type="NCBI Taxonomy" id="322596"/>
    <lineage>
        <taxon>Bacteria</taxon>
        <taxon>Bacillati</taxon>
        <taxon>Actinomycetota</taxon>
        <taxon>Actinomycetes</taxon>
        <taxon>Micrococcales</taxon>
        <taxon>Dermacoccaceae</taxon>
        <taxon>Dermacoccus</taxon>
    </lineage>
</organism>
<evidence type="ECO:0000256" key="1">
    <source>
        <dbReference type="ARBA" id="ARBA00022679"/>
    </source>
</evidence>
<accession>A0A417Z4U3</accession>
<feature type="binding site" evidence="5">
    <location>
        <position position="130"/>
    </location>
    <ligand>
        <name>ATP</name>
        <dbReference type="ChEBI" id="CHEBI:30616"/>
    </ligand>
</feature>
<evidence type="ECO:0000256" key="6">
    <source>
        <dbReference type="SAM" id="MobiDB-lite"/>
    </source>
</evidence>
<keyword evidence="1" id="KW-0808">Transferase</keyword>